<dbReference type="Reactome" id="R-CEL-3928665">
    <property type="pathway name" value="EPH-ephrin mediated repulsion of cells"/>
</dbReference>
<dbReference type="SMR" id="P90961"/>
<evidence type="ECO:0000256" key="7">
    <source>
        <dbReference type="SAM" id="Coils"/>
    </source>
</evidence>
<dbReference type="Reactome" id="R-CEL-432722">
    <property type="pathway name" value="Golgi Associated Vesicle Biogenesis"/>
</dbReference>
<evidence type="ECO:0000256" key="8">
    <source>
        <dbReference type="SAM" id="MobiDB-lite"/>
    </source>
</evidence>
<dbReference type="Pfam" id="PF01086">
    <property type="entry name" value="Clathrin_lg_ch"/>
    <property type="match status" value="1"/>
</dbReference>
<dbReference type="Reactome" id="R-CEL-5099900">
    <property type="pathway name" value="WNT5A-dependent internalization of FZD4"/>
</dbReference>
<evidence type="ECO:0000256" key="4">
    <source>
        <dbReference type="ARBA" id="ARBA00023176"/>
    </source>
</evidence>
<dbReference type="GO" id="GO:0072583">
    <property type="term" value="P:clathrin-dependent endocytosis"/>
    <property type="evidence" value="ECO:0000318"/>
    <property type="project" value="GO_Central"/>
</dbReference>
<dbReference type="eggNOG" id="KOG4031">
    <property type="taxonomic scope" value="Eukaryota"/>
</dbReference>
<sequence length="226" mass="24443">MSDPVADFLAREQNLFADFDGAPPAAAAANPDAPEADAPAPALDDDFGDLQIAGDEPPPVVHPTDSGVDLDGLVDDNAAAPAIVVPAVEPMVNGNHSASSGGSKGPSPILSTVPRIEAEKIRLWKAQQEQLLSKKDEAEEKKKIELRANAKKELEEWYKQREKTLQLSHDENLKNEKSNQELFAKQQDGDAQWETVNKLVDQQKSKSGKDLSRLKTLLAGLKHAGK</sequence>
<name>P90961_CAEEL</name>
<keyword evidence="3 6" id="KW-0472">Membrane</keyword>
<dbReference type="AGR" id="WB:WBGene00020246"/>
<dbReference type="CTD" id="179150"/>
<evidence type="ECO:0000256" key="5">
    <source>
        <dbReference type="ARBA" id="ARBA00023329"/>
    </source>
</evidence>
<comment type="subcellular location">
    <subcellularLocation>
        <location evidence="1 6">Cytoplasmic vesicle membrane</location>
        <topology evidence="1 6">Peripheral membrane protein</topology>
        <orientation evidence="1 6">Cytoplasmic side</orientation>
    </subcellularLocation>
    <subcellularLocation>
        <location evidence="6">Membrane</location>
        <location evidence="6">Coated pit</location>
        <topology evidence="6">Peripheral membrane protein</topology>
        <orientation evidence="6">Cytoplasmic side</orientation>
    </subcellularLocation>
    <text evidence="6">Cytoplasmic face of coated pits and vesicles.</text>
</comment>
<dbReference type="FunCoup" id="P90961">
    <property type="interactions" value="2492"/>
</dbReference>
<dbReference type="GeneID" id="179150"/>
<dbReference type="PANTHER" id="PTHR10639">
    <property type="entry name" value="CLATHRIN LIGHT CHAIN"/>
    <property type="match status" value="1"/>
</dbReference>
<feature type="region of interest" description="Disordered" evidence="8">
    <location>
        <begin position="92"/>
        <end position="111"/>
    </location>
</feature>
<dbReference type="PaxDb" id="6239-T05B11.3"/>
<feature type="compositionally biased region" description="Low complexity" evidence="8">
    <location>
        <begin position="97"/>
        <end position="111"/>
    </location>
</feature>
<comment type="similarity">
    <text evidence="2 6">Belongs to the clathrin light chain family.</text>
</comment>
<feature type="compositionally biased region" description="Low complexity" evidence="8">
    <location>
        <begin position="20"/>
        <end position="42"/>
    </location>
</feature>
<feature type="coiled-coil region" evidence="7">
    <location>
        <begin position="121"/>
        <end position="167"/>
    </location>
</feature>
<dbReference type="RefSeq" id="NP_504999.1">
    <property type="nucleotide sequence ID" value="NM_072598.8"/>
</dbReference>
<dbReference type="KEGG" id="cel:CELE_T05B11.3"/>
<dbReference type="EMBL" id="BX284605">
    <property type="protein sequence ID" value="CCD65786.1"/>
    <property type="molecule type" value="Genomic_DNA"/>
</dbReference>
<dbReference type="IntAct" id="P90961">
    <property type="interactions" value="1"/>
</dbReference>
<dbReference type="PIR" id="T29460">
    <property type="entry name" value="T29460"/>
</dbReference>
<dbReference type="Reactome" id="R-CEL-190873">
    <property type="pathway name" value="Gap junction degradation"/>
</dbReference>
<dbReference type="PeptideAtlas" id="P90961"/>
<dbReference type="STRING" id="6239.T05B11.3.1"/>
<dbReference type="Reactome" id="R-CEL-196025">
    <property type="pathway name" value="Formation of annular gap junctions"/>
</dbReference>
<keyword evidence="7" id="KW-0175">Coiled coil</keyword>
<evidence type="ECO:0007829" key="12">
    <source>
        <dbReference type="PeptideAtlas" id="P90961"/>
    </source>
</evidence>
<dbReference type="OMA" id="XAAEEAF"/>
<dbReference type="UCSC" id="T05B11.3">
    <property type="organism name" value="c. elegans"/>
</dbReference>
<dbReference type="GO" id="GO:0005198">
    <property type="term" value="F:structural molecule activity"/>
    <property type="evidence" value="ECO:0007669"/>
    <property type="project" value="InterPro"/>
</dbReference>
<reference evidence="9 10" key="1">
    <citation type="journal article" date="1998" name="Science">
        <title>Genome sequence of the nematode C. elegans: a platform for investigating biology.</title>
        <authorList>
            <consortium name="The C. elegans sequencing consortium"/>
            <person name="Sulson J.E."/>
            <person name="Waterston R."/>
        </authorList>
    </citation>
    <scope>NUCLEOTIDE SEQUENCE [LARGE SCALE GENOMIC DNA]</scope>
    <source>
        <strain evidence="9 10">Bristol N2</strain>
    </source>
</reference>
<feature type="region of interest" description="Disordered" evidence="8">
    <location>
        <begin position="20"/>
        <end position="73"/>
    </location>
</feature>
<dbReference type="OrthoDB" id="5512at2759"/>
<dbReference type="Reactome" id="R-CEL-8856825">
    <property type="pathway name" value="Cargo recognition for clathrin-mediated endocytosis"/>
</dbReference>
<dbReference type="GO" id="GO:1990075">
    <property type="term" value="C:periciliary membrane compartment"/>
    <property type="evidence" value="ECO:0000314"/>
    <property type="project" value="WormBase"/>
</dbReference>
<keyword evidence="10" id="KW-1185">Reference proteome</keyword>
<dbReference type="Bgee" id="WBGene00020246">
    <property type="expression patterns" value="Expressed in pharyngeal muscle cell (C elegans) and 4 other cell types or tissues"/>
</dbReference>
<organism evidence="9 10">
    <name type="scientific">Caenorhabditis elegans</name>
    <dbReference type="NCBI Taxonomy" id="6239"/>
    <lineage>
        <taxon>Eukaryota</taxon>
        <taxon>Metazoa</taxon>
        <taxon>Ecdysozoa</taxon>
        <taxon>Nematoda</taxon>
        <taxon>Chromadorea</taxon>
        <taxon>Rhabditida</taxon>
        <taxon>Rhabditina</taxon>
        <taxon>Rhabditomorpha</taxon>
        <taxon>Rhabditoidea</taxon>
        <taxon>Rhabditidae</taxon>
        <taxon>Peloderinae</taxon>
        <taxon>Caenorhabditis</taxon>
    </lineage>
</organism>
<keyword evidence="4 6" id="KW-0168">Coated pit</keyword>
<evidence type="ECO:0000256" key="6">
    <source>
        <dbReference type="RuleBase" id="RU363137"/>
    </source>
</evidence>
<dbReference type="Proteomes" id="UP000001940">
    <property type="component" value="Chromosome V"/>
</dbReference>
<dbReference type="WormBase" id="T05B11.3">
    <property type="protein sequence ID" value="CE13219"/>
    <property type="gene ID" value="WBGene00020246"/>
    <property type="gene designation" value="clic-1"/>
</dbReference>
<dbReference type="Reactome" id="R-CEL-8964038">
    <property type="pathway name" value="LDL clearance"/>
</dbReference>
<dbReference type="GO" id="GO:0032050">
    <property type="term" value="F:clathrin heavy chain binding"/>
    <property type="evidence" value="ECO:0000318"/>
    <property type="project" value="GO_Central"/>
</dbReference>
<dbReference type="InParanoid" id="P90961"/>
<dbReference type="Reactome" id="R-CEL-5140745">
    <property type="pathway name" value="WNT5A-dependent internalization of FZD2, FZD5 and ROR2"/>
</dbReference>
<dbReference type="Reactome" id="R-CEL-8856828">
    <property type="pathway name" value="Clathrin-mediated endocytosis"/>
</dbReference>
<dbReference type="HOGENOM" id="CLU_091462_0_0_1"/>
<accession>P90961</accession>
<evidence type="ECO:0000256" key="1">
    <source>
        <dbReference type="ARBA" id="ARBA00004180"/>
    </source>
</evidence>
<keyword evidence="5 6" id="KW-0968">Cytoplasmic vesicle</keyword>
<evidence type="ECO:0000313" key="9">
    <source>
        <dbReference type="EMBL" id="CCD65786.1"/>
    </source>
</evidence>
<protein>
    <recommendedName>
        <fullName evidence="6">Clathrin light chain</fullName>
    </recommendedName>
</protein>
<keyword evidence="12" id="KW-1267">Proteomics identification</keyword>
<dbReference type="PANTHER" id="PTHR10639:SF7">
    <property type="entry name" value="CLATHRIN LIGHT CHAIN"/>
    <property type="match status" value="1"/>
</dbReference>
<dbReference type="Reactome" id="R-CEL-8866427">
    <property type="pathway name" value="VLDLR internalisation and degradation"/>
</dbReference>
<comment type="function">
    <text evidence="6">Clathrin is the major protein of the polyhedral coat of coated pits and vesicles.</text>
</comment>
<dbReference type="GO" id="GO:0006886">
    <property type="term" value="P:intracellular protein transport"/>
    <property type="evidence" value="ECO:0007669"/>
    <property type="project" value="InterPro"/>
</dbReference>
<dbReference type="GO" id="GO:0030125">
    <property type="term" value="C:clathrin vesicle coat"/>
    <property type="evidence" value="ECO:0000318"/>
    <property type="project" value="GO_Central"/>
</dbReference>
<dbReference type="InterPro" id="IPR000996">
    <property type="entry name" value="Clathrin_L-chain"/>
</dbReference>
<dbReference type="GO" id="GO:0030132">
    <property type="term" value="C:clathrin coat of coated pit"/>
    <property type="evidence" value="ECO:0007669"/>
    <property type="project" value="InterPro"/>
</dbReference>
<proteinExistence type="evidence at protein level"/>
<evidence type="ECO:0000313" key="11">
    <source>
        <dbReference type="WormBase" id="T05B11.3"/>
    </source>
</evidence>
<dbReference type="GO" id="GO:0030672">
    <property type="term" value="C:synaptic vesicle membrane"/>
    <property type="evidence" value="ECO:0000318"/>
    <property type="project" value="GO_Central"/>
</dbReference>
<dbReference type="PhylomeDB" id="P90961"/>
<dbReference type="PRO" id="PR:P90961"/>
<evidence type="ECO:0000256" key="3">
    <source>
        <dbReference type="ARBA" id="ARBA00023136"/>
    </source>
</evidence>
<dbReference type="Reactome" id="R-CEL-437239">
    <property type="pathway name" value="Recycling pathway of L1"/>
</dbReference>
<dbReference type="AlphaFoldDB" id="P90961"/>
<gene>
    <name evidence="9 11" type="primary">clic-1</name>
    <name evidence="9" type="ORF">CELE_T05B11.3</name>
    <name evidence="11" type="ORF">T05B11.3</name>
</gene>
<dbReference type="GO" id="GO:0005886">
    <property type="term" value="C:plasma membrane"/>
    <property type="evidence" value="ECO:0000318"/>
    <property type="project" value="GO_Central"/>
</dbReference>
<evidence type="ECO:0000256" key="2">
    <source>
        <dbReference type="ARBA" id="ARBA00005263"/>
    </source>
</evidence>
<evidence type="ECO:0000313" key="10">
    <source>
        <dbReference type="Proteomes" id="UP000001940"/>
    </source>
</evidence>
<dbReference type="GO" id="GO:0030130">
    <property type="term" value="C:clathrin coat of trans-Golgi network vesicle"/>
    <property type="evidence" value="ECO:0007669"/>
    <property type="project" value="InterPro"/>
</dbReference>
<dbReference type="Reactome" id="R-CEL-432720">
    <property type="pathway name" value="Lysosome Vesicle Biogenesis"/>
</dbReference>